<reference evidence="2" key="1">
    <citation type="submission" date="2017-10" db="EMBL/GenBank/DDBJ databases">
        <authorList>
            <person name="Kravchenko I.K."/>
            <person name="Grouzdev D.S."/>
        </authorList>
    </citation>
    <scope>NUCLEOTIDE SEQUENCE [LARGE SCALE GENOMIC DNA]</scope>
    <source>
        <strain evidence="2">B2</strain>
    </source>
</reference>
<organism evidence="1 2">
    <name type="scientific">Azospirillum palustre</name>
    <dbReference type="NCBI Taxonomy" id="2044885"/>
    <lineage>
        <taxon>Bacteria</taxon>
        <taxon>Pseudomonadati</taxon>
        <taxon>Pseudomonadota</taxon>
        <taxon>Alphaproteobacteria</taxon>
        <taxon>Rhodospirillales</taxon>
        <taxon>Azospirillaceae</taxon>
        <taxon>Azospirillum</taxon>
    </lineage>
</organism>
<proteinExistence type="predicted"/>
<evidence type="ECO:0000313" key="2">
    <source>
        <dbReference type="Proteomes" id="UP000225379"/>
    </source>
</evidence>
<keyword evidence="2" id="KW-1185">Reference proteome</keyword>
<dbReference type="AlphaFoldDB" id="A0A2B8BNB2"/>
<name>A0A2B8BNB2_9PROT</name>
<protein>
    <submittedName>
        <fullName evidence="1">Uncharacterized protein</fullName>
    </submittedName>
</protein>
<sequence>MKPRPFGLQLQTMFAELEQRSLDADFDEAFPLNDSFAKWVKGEREYWYYNGHNPDAESGGKRYQKYAGPVDNPDINARVERCRRRGAIRAKPS</sequence>
<evidence type="ECO:0000313" key="1">
    <source>
        <dbReference type="EMBL" id="PGH59219.1"/>
    </source>
</evidence>
<gene>
    <name evidence="1" type="ORF">CRT60_00880</name>
</gene>
<dbReference type="Proteomes" id="UP000225379">
    <property type="component" value="Unassembled WGS sequence"/>
</dbReference>
<comment type="caution">
    <text evidence="1">The sequence shown here is derived from an EMBL/GenBank/DDBJ whole genome shotgun (WGS) entry which is preliminary data.</text>
</comment>
<accession>A0A2B8BNB2</accession>
<dbReference type="EMBL" id="PDKW01000036">
    <property type="protein sequence ID" value="PGH59219.1"/>
    <property type="molecule type" value="Genomic_DNA"/>
</dbReference>